<dbReference type="AlphaFoldDB" id="W0SCG9"/>
<dbReference type="PANTHER" id="PTHR11364:SF27">
    <property type="entry name" value="SULFURTRANSFERASE"/>
    <property type="match status" value="1"/>
</dbReference>
<protein>
    <submittedName>
        <fullName evidence="4">Putative thiosulfate sulfurtransferase</fullName>
    </submittedName>
</protein>
<sequence>MLVSAEQLAAHPEWRVFDCRHDLKNTEYGRQAYARGHIPGALFLHLDDDLSGAKDGSNGRHPLPDVASFAARMSACGVDASTQVVAYDNEGGIFASRLWWMLRWLGHDKVALLDGGLPGWRRGKRALEETVPVVAPRVFTPQPRNMTVDAGQVLSSLQSEDMLIVDARSPERFRGENETLDPVGGHIPGAVNRFYFDNLDDDGCFFKPVAELRAEFDALLAGRPATDVVQQCGSGVTACHNLLAMELAGLSGSKLYPGSWSEWCADASRPVATG</sequence>
<evidence type="ECO:0000313" key="4">
    <source>
        <dbReference type="EMBL" id="BAO28627.1"/>
    </source>
</evidence>
<organism evidence="4 5">
    <name type="scientific">Sulfuritalea hydrogenivorans sk43H</name>
    <dbReference type="NCBI Taxonomy" id="1223802"/>
    <lineage>
        <taxon>Bacteria</taxon>
        <taxon>Pseudomonadati</taxon>
        <taxon>Pseudomonadota</taxon>
        <taxon>Betaproteobacteria</taxon>
        <taxon>Nitrosomonadales</taxon>
        <taxon>Sterolibacteriaceae</taxon>
        <taxon>Sulfuritalea</taxon>
    </lineage>
</organism>
<dbReference type="KEGG" id="shd:SUTH_00819"/>
<keyword evidence="2" id="KW-0677">Repeat</keyword>
<dbReference type="SMART" id="SM00450">
    <property type="entry name" value="RHOD"/>
    <property type="match status" value="2"/>
</dbReference>
<evidence type="ECO:0000256" key="2">
    <source>
        <dbReference type="ARBA" id="ARBA00022737"/>
    </source>
</evidence>
<dbReference type="GO" id="GO:0004792">
    <property type="term" value="F:thiosulfate-cyanide sulfurtransferase activity"/>
    <property type="evidence" value="ECO:0007669"/>
    <property type="project" value="InterPro"/>
</dbReference>
<evidence type="ECO:0000256" key="1">
    <source>
        <dbReference type="ARBA" id="ARBA00022679"/>
    </source>
</evidence>
<evidence type="ECO:0000259" key="3">
    <source>
        <dbReference type="PROSITE" id="PS50206"/>
    </source>
</evidence>
<proteinExistence type="predicted"/>
<dbReference type="CDD" id="cd01448">
    <property type="entry name" value="TST_Repeat_1"/>
    <property type="match status" value="1"/>
</dbReference>
<reference evidence="4 5" key="1">
    <citation type="journal article" date="2014" name="Syst. Appl. Microbiol.">
        <title>Complete genomes of freshwater sulfur oxidizers Sulfuricella denitrificans skB26 and Sulfuritalea hydrogenivorans sk43H: genetic insights into the sulfur oxidation pathway of betaproteobacteria.</title>
        <authorList>
            <person name="Watanabe T."/>
            <person name="Kojima H."/>
            <person name="Fukui M."/>
        </authorList>
    </citation>
    <scope>NUCLEOTIDE SEQUENCE [LARGE SCALE GENOMIC DNA]</scope>
    <source>
        <strain evidence="4">DSM22779</strain>
    </source>
</reference>
<dbReference type="InterPro" id="IPR001763">
    <property type="entry name" value="Rhodanese-like_dom"/>
</dbReference>
<dbReference type="EMBL" id="AP012547">
    <property type="protein sequence ID" value="BAO28627.1"/>
    <property type="molecule type" value="Genomic_DNA"/>
</dbReference>
<dbReference type="STRING" id="1223802.SUTH_00819"/>
<dbReference type="SUPFAM" id="SSF52821">
    <property type="entry name" value="Rhodanese/Cell cycle control phosphatase"/>
    <property type="match status" value="2"/>
</dbReference>
<keyword evidence="1 4" id="KW-0808">Transferase</keyword>
<feature type="domain" description="Rhodanese" evidence="3">
    <location>
        <begin position="158"/>
        <end position="272"/>
    </location>
</feature>
<dbReference type="Proteomes" id="UP000031637">
    <property type="component" value="Chromosome"/>
</dbReference>
<dbReference type="PROSITE" id="PS00380">
    <property type="entry name" value="RHODANESE_1"/>
    <property type="match status" value="1"/>
</dbReference>
<dbReference type="InterPro" id="IPR001307">
    <property type="entry name" value="Thiosulphate_STrfase_CS"/>
</dbReference>
<dbReference type="InterPro" id="IPR045078">
    <property type="entry name" value="TST/MPST-like"/>
</dbReference>
<dbReference type="PROSITE" id="PS50206">
    <property type="entry name" value="RHODANESE_3"/>
    <property type="match status" value="2"/>
</dbReference>
<gene>
    <name evidence="4" type="ORF">SUTH_00819</name>
</gene>
<keyword evidence="5" id="KW-1185">Reference proteome</keyword>
<name>W0SCG9_9PROT</name>
<dbReference type="Gene3D" id="3.40.250.10">
    <property type="entry name" value="Rhodanese-like domain"/>
    <property type="match status" value="2"/>
</dbReference>
<dbReference type="PANTHER" id="PTHR11364">
    <property type="entry name" value="THIOSULFATE SULFERTANSFERASE"/>
    <property type="match status" value="1"/>
</dbReference>
<dbReference type="CDD" id="cd01449">
    <property type="entry name" value="TST_Repeat_2"/>
    <property type="match status" value="1"/>
</dbReference>
<dbReference type="InterPro" id="IPR036873">
    <property type="entry name" value="Rhodanese-like_dom_sf"/>
</dbReference>
<dbReference type="HOGENOM" id="CLU_031618_0_0_4"/>
<accession>W0SCG9</accession>
<dbReference type="Pfam" id="PF00581">
    <property type="entry name" value="Rhodanese"/>
    <property type="match status" value="2"/>
</dbReference>
<feature type="domain" description="Rhodanese" evidence="3">
    <location>
        <begin position="10"/>
        <end position="129"/>
    </location>
</feature>
<evidence type="ECO:0000313" key="5">
    <source>
        <dbReference type="Proteomes" id="UP000031637"/>
    </source>
</evidence>